<keyword evidence="1" id="KW-0472">Membrane</keyword>
<organism evidence="2">
    <name type="scientific">viral metagenome</name>
    <dbReference type="NCBI Taxonomy" id="1070528"/>
    <lineage>
        <taxon>unclassified sequences</taxon>
        <taxon>metagenomes</taxon>
        <taxon>organismal metagenomes</taxon>
    </lineage>
</organism>
<sequence>MYKSFVRKNNITIAILLFLIIFIIFVKLKPHFLFNRNGSIRNFGLGKSSCSILPIWLLVIIIAIVSYLFVLYYLTL</sequence>
<feature type="transmembrane region" description="Helical" evidence="1">
    <location>
        <begin position="12"/>
        <end position="32"/>
    </location>
</feature>
<keyword evidence="1" id="KW-1133">Transmembrane helix</keyword>
<protein>
    <submittedName>
        <fullName evidence="2">Uncharacterized protein</fullName>
    </submittedName>
</protein>
<accession>A0A6C0AYZ8</accession>
<evidence type="ECO:0000313" key="2">
    <source>
        <dbReference type="EMBL" id="QHS84471.1"/>
    </source>
</evidence>
<keyword evidence="1" id="KW-0812">Transmembrane</keyword>
<dbReference type="AlphaFoldDB" id="A0A6C0AYZ8"/>
<dbReference type="EMBL" id="MN738808">
    <property type="protein sequence ID" value="QHS84471.1"/>
    <property type="molecule type" value="Genomic_DNA"/>
</dbReference>
<feature type="transmembrane region" description="Helical" evidence="1">
    <location>
        <begin position="52"/>
        <end position="74"/>
    </location>
</feature>
<evidence type="ECO:0000256" key="1">
    <source>
        <dbReference type="SAM" id="Phobius"/>
    </source>
</evidence>
<proteinExistence type="predicted"/>
<reference evidence="2" key="1">
    <citation type="journal article" date="2020" name="Nature">
        <title>Giant virus diversity and host interactions through global metagenomics.</title>
        <authorList>
            <person name="Schulz F."/>
            <person name="Roux S."/>
            <person name="Paez-Espino D."/>
            <person name="Jungbluth S."/>
            <person name="Walsh D.A."/>
            <person name="Denef V.J."/>
            <person name="McMahon K.D."/>
            <person name="Konstantinidis K.T."/>
            <person name="Eloe-Fadrosh E.A."/>
            <person name="Kyrpides N.C."/>
            <person name="Woyke T."/>
        </authorList>
    </citation>
    <scope>NUCLEOTIDE SEQUENCE</scope>
    <source>
        <strain evidence="2">GVMAG-S-ERX556022-25</strain>
    </source>
</reference>
<name>A0A6C0AYZ8_9ZZZZ</name>